<dbReference type="Gene3D" id="1.10.10.10">
    <property type="entry name" value="Winged helix-like DNA-binding domain superfamily/Winged helix DNA-binding domain"/>
    <property type="match status" value="1"/>
</dbReference>
<accession>A0A5D4H531</accession>
<organism evidence="5 6">
    <name type="scientific">Sphingobacterium phlebotomi</name>
    <dbReference type="NCBI Taxonomy" id="2605433"/>
    <lineage>
        <taxon>Bacteria</taxon>
        <taxon>Pseudomonadati</taxon>
        <taxon>Bacteroidota</taxon>
        <taxon>Sphingobacteriia</taxon>
        <taxon>Sphingobacteriales</taxon>
        <taxon>Sphingobacteriaceae</taxon>
        <taxon>Sphingobacterium</taxon>
    </lineage>
</organism>
<evidence type="ECO:0000256" key="2">
    <source>
        <dbReference type="ARBA" id="ARBA00023125"/>
    </source>
</evidence>
<dbReference type="Pfam" id="PF07729">
    <property type="entry name" value="FCD"/>
    <property type="match status" value="1"/>
</dbReference>
<dbReference type="InterPro" id="IPR000524">
    <property type="entry name" value="Tscrpt_reg_HTH_GntR"/>
</dbReference>
<dbReference type="AlphaFoldDB" id="A0A5D4H531"/>
<dbReference type="CDD" id="cd07377">
    <property type="entry name" value="WHTH_GntR"/>
    <property type="match status" value="1"/>
</dbReference>
<dbReference type="PRINTS" id="PR00035">
    <property type="entry name" value="HTHGNTR"/>
</dbReference>
<sequence>MNNSIIESISAIQRQSPVDIIIHQIRNLIVSGQLKPGDKLPSERILSERFQTSRSYVREAILKLQFYGLLKTNPQSGTYVAGMGINIIDSMIGDLINFNQDDFYALIEARYHLELTAVQLAAIRRTEEDLKILKETMLSFEIKTKNDQSSVEEDMLFHTKIAQATQNNVISSMILHLIPDLVKNITEKKVCGENQVYKAIDEHRAIYEAIEKQNASLAEEAMRTHLNDIWELSQQEIKNRQ</sequence>
<dbReference type="Proteomes" id="UP000322362">
    <property type="component" value="Unassembled WGS sequence"/>
</dbReference>
<reference evidence="5 6" key="1">
    <citation type="submission" date="2019-08" db="EMBL/GenBank/DDBJ databases">
        <title>Phlebobacter frassis gen. nov. sp. nov., a new member of family Sphingobacteriaceae isolated from sand fly rearing media.</title>
        <authorList>
            <person name="Kakumanu M.L."/>
            <person name="Marayati B.F."/>
            <person name="Wada-Katsumata A."/>
            <person name="Wasserberg G."/>
            <person name="Schal C."/>
            <person name="Apperson C.S."/>
            <person name="Ponnusamy L."/>
        </authorList>
    </citation>
    <scope>NUCLEOTIDE SEQUENCE [LARGE SCALE GENOMIC DNA]</scope>
    <source>
        <strain evidence="5 6">SSI9</strain>
    </source>
</reference>
<proteinExistence type="predicted"/>
<evidence type="ECO:0000313" key="6">
    <source>
        <dbReference type="Proteomes" id="UP000322362"/>
    </source>
</evidence>
<dbReference type="PANTHER" id="PTHR43537:SF5">
    <property type="entry name" value="UXU OPERON TRANSCRIPTIONAL REGULATOR"/>
    <property type="match status" value="1"/>
</dbReference>
<gene>
    <name evidence="5" type="ORF">FXV77_10835</name>
</gene>
<evidence type="ECO:0000259" key="4">
    <source>
        <dbReference type="PROSITE" id="PS50949"/>
    </source>
</evidence>
<dbReference type="SUPFAM" id="SSF48008">
    <property type="entry name" value="GntR ligand-binding domain-like"/>
    <property type="match status" value="1"/>
</dbReference>
<evidence type="ECO:0000256" key="1">
    <source>
        <dbReference type="ARBA" id="ARBA00023015"/>
    </source>
</evidence>
<protein>
    <submittedName>
        <fullName evidence="5">FadR family transcriptional regulator</fullName>
    </submittedName>
</protein>
<dbReference type="PANTHER" id="PTHR43537">
    <property type="entry name" value="TRANSCRIPTIONAL REGULATOR, GNTR FAMILY"/>
    <property type="match status" value="1"/>
</dbReference>
<keyword evidence="6" id="KW-1185">Reference proteome</keyword>
<dbReference type="PROSITE" id="PS50949">
    <property type="entry name" value="HTH_GNTR"/>
    <property type="match status" value="1"/>
</dbReference>
<comment type="caution">
    <text evidence="5">The sequence shown here is derived from an EMBL/GenBank/DDBJ whole genome shotgun (WGS) entry which is preliminary data.</text>
</comment>
<name>A0A5D4H531_9SPHI</name>
<dbReference type="InterPro" id="IPR036390">
    <property type="entry name" value="WH_DNA-bd_sf"/>
</dbReference>
<evidence type="ECO:0000256" key="3">
    <source>
        <dbReference type="ARBA" id="ARBA00023163"/>
    </source>
</evidence>
<keyword evidence="2" id="KW-0238">DNA-binding</keyword>
<dbReference type="GO" id="GO:0003700">
    <property type="term" value="F:DNA-binding transcription factor activity"/>
    <property type="evidence" value="ECO:0007669"/>
    <property type="project" value="InterPro"/>
</dbReference>
<dbReference type="InterPro" id="IPR036388">
    <property type="entry name" value="WH-like_DNA-bd_sf"/>
</dbReference>
<dbReference type="GO" id="GO:0003677">
    <property type="term" value="F:DNA binding"/>
    <property type="evidence" value="ECO:0007669"/>
    <property type="project" value="UniProtKB-KW"/>
</dbReference>
<dbReference type="SMART" id="SM00345">
    <property type="entry name" value="HTH_GNTR"/>
    <property type="match status" value="1"/>
</dbReference>
<feature type="domain" description="HTH gntR-type" evidence="4">
    <location>
        <begin position="15"/>
        <end position="83"/>
    </location>
</feature>
<dbReference type="EMBL" id="VTAV01000006">
    <property type="protein sequence ID" value="TYR35936.1"/>
    <property type="molecule type" value="Genomic_DNA"/>
</dbReference>
<evidence type="ECO:0000313" key="5">
    <source>
        <dbReference type="EMBL" id="TYR35936.1"/>
    </source>
</evidence>
<keyword evidence="1" id="KW-0805">Transcription regulation</keyword>
<dbReference type="Pfam" id="PF00392">
    <property type="entry name" value="GntR"/>
    <property type="match status" value="1"/>
</dbReference>
<dbReference type="SUPFAM" id="SSF46785">
    <property type="entry name" value="Winged helix' DNA-binding domain"/>
    <property type="match status" value="1"/>
</dbReference>
<keyword evidence="3" id="KW-0804">Transcription</keyword>
<dbReference type="Gene3D" id="1.20.120.530">
    <property type="entry name" value="GntR ligand-binding domain-like"/>
    <property type="match status" value="1"/>
</dbReference>
<dbReference type="SMART" id="SM00895">
    <property type="entry name" value="FCD"/>
    <property type="match status" value="1"/>
</dbReference>
<dbReference type="InterPro" id="IPR008920">
    <property type="entry name" value="TF_FadR/GntR_C"/>
</dbReference>
<dbReference type="RefSeq" id="WP_148919255.1">
    <property type="nucleotide sequence ID" value="NZ_VTAV01000006.1"/>
</dbReference>
<dbReference type="InterPro" id="IPR011711">
    <property type="entry name" value="GntR_C"/>
</dbReference>